<protein>
    <submittedName>
        <fullName evidence="1">Cytoplasmic protein</fullName>
    </submittedName>
</protein>
<dbReference type="Proteomes" id="UP001595767">
    <property type="component" value="Unassembled WGS sequence"/>
</dbReference>
<name>A0ABV8LDC4_9NOCA</name>
<evidence type="ECO:0000313" key="2">
    <source>
        <dbReference type="Proteomes" id="UP001595767"/>
    </source>
</evidence>
<organism evidence="1 2">
    <name type="scientific">Nocardia rhizosphaerae</name>
    <dbReference type="NCBI Taxonomy" id="1691571"/>
    <lineage>
        <taxon>Bacteria</taxon>
        <taxon>Bacillati</taxon>
        <taxon>Actinomycetota</taxon>
        <taxon>Actinomycetes</taxon>
        <taxon>Mycobacteriales</taxon>
        <taxon>Nocardiaceae</taxon>
        <taxon>Nocardia</taxon>
    </lineage>
</organism>
<comment type="caution">
    <text evidence="1">The sequence shown here is derived from an EMBL/GenBank/DDBJ whole genome shotgun (WGS) entry which is preliminary data.</text>
</comment>
<sequence>MSSSQESPRDSALRAAHRYSARHRFEIEASSRCGCFHCRTTFPPSAIQDWTDTQRGRGETALCPICGIDSVIGDSSGYPLTAEFLTGMHDYWF</sequence>
<gene>
    <name evidence="1" type="ORF">ACFOW8_25265</name>
</gene>
<accession>A0ABV8LDC4</accession>
<evidence type="ECO:0000313" key="1">
    <source>
        <dbReference type="EMBL" id="MFC4128240.1"/>
    </source>
</evidence>
<dbReference type="RefSeq" id="WP_378553980.1">
    <property type="nucleotide sequence ID" value="NZ_JBHSBA010000015.1"/>
</dbReference>
<reference evidence="2" key="1">
    <citation type="journal article" date="2019" name="Int. J. Syst. Evol. Microbiol.">
        <title>The Global Catalogue of Microorganisms (GCM) 10K type strain sequencing project: providing services to taxonomists for standard genome sequencing and annotation.</title>
        <authorList>
            <consortium name="The Broad Institute Genomics Platform"/>
            <consortium name="The Broad Institute Genome Sequencing Center for Infectious Disease"/>
            <person name="Wu L."/>
            <person name="Ma J."/>
        </authorList>
    </citation>
    <scope>NUCLEOTIDE SEQUENCE [LARGE SCALE GENOMIC DNA]</scope>
    <source>
        <strain evidence="2">CGMCC 4.7204</strain>
    </source>
</reference>
<proteinExistence type="predicted"/>
<keyword evidence="2" id="KW-1185">Reference proteome</keyword>
<dbReference type="EMBL" id="JBHSBA010000015">
    <property type="protein sequence ID" value="MFC4128240.1"/>
    <property type="molecule type" value="Genomic_DNA"/>
</dbReference>